<dbReference type="InterPro" id="IPR014801">
    <property type="entry name" value="Mediator_Med5_fun"/>
</dbReference>
<dbReference type="AlphaFoldDB" id="A0A2N3NE69"/>
<name>A0A2N3NE69_9PEZI</name>
<comment type="function">
    <text evidence="9">Component of the Mediator complex, a coactivator involved in the regulated transcription of nearly all RNA polymerase II-dependent genes. Mediator functions as a bridge to convey information from gene-specific regulatory proteins to the basal RNA polymerase II transcription machinery. Mediator is recruited to promoters by direct interactions with regulatory proteins and serves as a scaffold for the assembly of a functional preinitiation complex with RNA polymerase II and the general transcription factors.</text>
</comment>
<dbReference type="STRING" id="41688.A0A2N3NE69"/>
<accession>A0A2N3NE69</accession>
<comment type="caution">
    <text evidence="10">The sequence shown here is derived from an EMBL/GenBank/DDBJ whole genome shotgun (WGS) entry which is preliminary data.</text>
</comment>
<dbReference type="Proteomes" id="UP000233524">
    <property type="component" value="Unassembled WGS sequence"/>
</dbReference>
<dbReference type="EMBL" id="NLAX01000008">
    <property type="protein sequence ID" value="PKS10729.1"/>
    <property type="molecule type" value="Genomic_DNA"/>
</dbReference>
<protein>
    <recommendedName>
        <fullName evidence="3 9">Mediator of RNA polymerase II transcription subunit 5</fullName>
    </recommendedName>
    <alternativeName>
        <fullName evidence="8 9">Mediator complex subunit 5</fullName>
    </alternativeName>
</protein>
<evidence type="ECO:0000256" key="6">
    <source>
        <dbReference type="ARBA" id="ARBA00023163"/>
    </source>
</evidence>
<keyword evidence="4 9" id="KW-0805">Transcription regulation</keyword>
<dbReference type="PANTHER" id="PTHR35784:SF1">
    <property type="entry name" value="MEDIATOR OF RNA POLYMERASE II TRANSCRIPTION SUBUNIT 5"/>
    <property type="match status" value="1"/>
</dbReference>
<dbReference type="OrthoDB" id="5322661at2759"/>
<dbReference type="VEuPathDB" id="FungiDB:jhhlp_002486"/>
<evidence type="ECO:0000256" key="4">
    <source>
        <dbReference type="ARBA" id="ARBA00023015"/>
    </source>
</evidence>
<comment type="similarity">
    <text evidence="2 9">Belongs to the Mediator complex subunit 5 family.</text>
</comment>
<evidence type="ECO:0000313" key="10">
    <source>
        <dbReference type="EMBL" id="PKS10729.1"/>
    </source>
</evidence>
<evidence type="ECO:0000256" key="2">
    <source>
        <dbReference type="ARBA" id="ARBA00008782"/>
    </source>
</evidence>
<proteinExistence type="inferred from homology"/>
<sequence length="1033" mass="113187">MASTTEVVANRDLFLRVQVASMKAWDDFLDKCLFKRLSISKFQSFVPHLRSKYPIPPDALADLLLRPRAGNSDCLDPRIPLYLQTVLELEYVDAPAILKALYRYSTSHSQSQSGVEKLPPVRWRSSYSTEEVIFYRLTKAVVHGSAVKTPSDALSMMDIIAKWMALFTAAFTTFAADVMGQLGNAGPREEMESARAAFVALLLSVCENPVLMGTVGRPIAKKARKCMLDSLVNFVPTLQNASIAERLELFRSTLSSFEPAEKPKDGAESKSLDDVLDSSVGLDTVILPELHITNSRAGLYIYLNACFVGRPLLDDHALFAYLHNRYQGDIQTTAIDLILASFDVLANAVFRNDGRNTAHLLRSYLINKLPLLLVTLGHSMFPPTTPEFCITEALSQVDTNTFPTLSSMFDDSRNNNPLTDNVREEFCFACCLHNLMPQSHIETLLGENTYQTLPSGGRYVKDDLVRECAADPEKIPSLIGELENMDGNVGAVCQALTEVLGRLCANKETMSLKMLCSQLARNPVSLDVMLLFSKPASILQPICDLLDNWRYEEDQGEYQPVYEEFGSILLLLLAFAYRYNLTAADIGIRSRDSFVAKLLSQGHLSRSLDELTEQEKGHLNGWIHGLFDTDAGGLGDELMSSCPPQDFYLLIPTLFHNIALGFGSGCLAEETLKGGLEYLVDTFLLPSLVPAIRFLSDYLCNDEKEEQKAIIKIFQLLLTPTAISTEASTMLTSVLNLVAKPLEHSLRAYQRRDPKNVQIDPLLRTLKDNLPLSRRTGGAEHNEVESWSGAAAGGLTASIKHTVTGFVQWSLHPGINVMPTSYTHRQMLCGVKMLGAVRMLRIILDEVLQQSATGNAGIVFDVATALICAPDVTNDPPPTSLQTLDESGNVPPLPQRQLSLREALKAEAEGFRKLHKKEPALAEAVVRLYRKVEEQMTPSQAQILQADLGTSLDASEAVQAAANAAAAAAVAAGPGDPMQMDTVGLDMMAGVTGSDFGMGGSANGGSLDLNEDIFGLDTGMDSFDMWGDMMETS</sequence>
<dbReference type="GO" id="GO:0006357">
    <property type="term" value="P:regulation of transcription by RNA polymerase II"/>
    <property type="evidence" value="ECO:0007669"/>
    <property type="project" value="InterPro"/>
</dbReference>
<evidence type="ECO:0000256" key="3">
    <source>
        <dbReference type="ARBA" id="ARBA00020628"/>
    </source>
</evidence>
<keyword evidence="11" id="KW-1185">Reference proteome</keyword>
<dbReference type="InParanoid" id="A0A2N3NE69"/>
<dbReference type="Pfam" id="PF08689">
    <property type="entry name" value="Med5"/>
    <property type="match status" value="1"/>
</dbReference>
<comment type="subunit">
    <text evidence="9">Component of the Mediator complex.</text>
</comment>
<keyword evidence="5 9" id="KW-0010">Activator</keyword>
<evidence type="ECO:0000256" key="8">
    <source>
        <dbReference type="ARBA" id="ARBA00031256"/>
    </source>
</evidence>
<dbReference type="GO" id="GO:0016592">
    <property type="term" value="C:mediator complex"/>
    <property type="evidence" value="ECO:0007669"/>
    <property type="project" value="InterPro"/>
</dbReference>
<gene>
    <name evidence="9" type="primary">MED5</name>
    <name evidence="10" type="ORF">jhhlp_002486</name>
</gene>
<evidence type="ECO:0000256" key="1">
    <source>
        <dbReference type="ARBA" id="ARBA00004123"/>
    </source>
</evidence>
<evidence type="ECO:0000256" key="5">
    <source>
        <dbReference type="ARBA" id="ARBA00023159"/>
    </source>
</evidence>
<dbReference type="PANTHER" id="PTHR35784">
    <property type="entry name" value="MEDIATOR OF RNA POLYMERASE II TRANSCRIPTION SUBUNIT 5"/>
    <property type="match status" value="1"/>
</dbReference>
<comment type="subcellular location">
    <subcellularLocation>
        <location evidence="1 9">Nucleus</location>
    </subcellularLocation>
</comment>
<keyword evidence="6 9" id="KW-0804">Transcription</keyword>
<keyword evidence="7 9" id="KW-0539">Nucleus</keyword>
<dbReference type="GO" id="GO:0003712">
    <property type="term" value="F:transcription coregulator activity"/>
    <property type="evidence" value="ECO:0007669"/>
    <property type="project" value="InterPro"/>
</dbReference>
<organism evidence="10 11">
    <name type="scientific">Lomentospora prolificans</name>
    <dbReference type="NCBI Taxonomy" id="41688"/>
    <lineage>
        <taxon>Eukaryota</taxon>
        <taxon>Fungi</taxon>
        <taxon>Dikarya</taxon>
        <taxon>Ascomycota</taxon>
        <taxon>Pezizomycotina</taxon>
        <taxon>Sordariomycetes</taxon>
        <taxon>Hypocreomycetidae</taxon>
        <taxon>Microascales</taxon>
        <taxon>Microascaceae</taxon>
        <taxon>Lomentospora</taxon>
    </lineage>
</organism>
<evidence type="ECO:0000256" key="7">
    <source>
        <dbReference type="ARBA" id="ARBA00023242"/>
    </source>
</evidence>
<evidence type="ECO:0000256" key="9">
    <source>
        <dbReference type="RuleBase" id="RU364142"/>
    </source>
</evidence>
<reference evidence="10 11" key="1">
    <citation type="journal article" date="2017" name="G3 (Bethesda)">
        <title>First Draft Genome Sequence of the Pathogenic Fungus Lomentospora prolificans (Formerly Scedosporium prolificans).</title>
        <authorList>
            <person name="Luo R."/>
            <person name="Zimin A."/>
            <person name="Workman R."/>
            <person name="Fan Y."/>
            <person name="Pertea G."/>
            <person name="Grossman N."/>
            <person name="Wear M.P."/>
            <person name="Jia B."/>
            <person name="Miller H."/>
            <person name="Casadevall A."/>
            <person name="Timp W."/>
            <person name="Zhang S.X."/>
            <person name="Salzberg S.L."/>
        </authorList>
    </citation>
    <scope>NUCLEOTIDE SEQUENCE [LARGE SCALE GENOMIC DNA]</scope>
    <source>
        <strain evidence="10 11">JHH-5317</strain>
    </source>
</reference>
<evidence type="ECO:0000313" key="11">
    <source>
        <dbReference type="Proteomes" id="UP000233524"/>
    </source>
</evidence>